<accession>A0AAD3MFN9</accession>
<reference evidence="4" key="1">
    <citation type="submission" date="2022-08" db="EMBL/GenBank/DDBJ databases">
        <title>Genome sequencing of akame (Lates japonicus).</title>
        <authorList>
            <person name="Hashiguchi Y."/>
            <person name="Takahashi H."/>
        </authorList>
    </citation>
    <scope>NUCLEOTIDE SEQUENCE</scope>
    <source>
        <strain evidence="4">Kochi</strain>
    </source>
</reference>
<protein>
    <submittedName>
        <fullName evidence="4">DnaJ homolog subfamily C member 30</fullName>
    </submittedName>
</protein>
<sequence>MPQLFSGLVTGSVLGEMAEVGQRLVSGVHRLSALRNSPSRPVCAGESPGSQLVNYTLSDRREIQPVSETRAKQRRSEKLSSVRQSKHQRENGSLLRVASLELDSPRFIVVRTTESVQAHTAALLFAANLQPLLPCRMSPWTRGAVSIHPDAFRSTQQLRALCTVIFILAEQGSEQRAGCGHRLRRLKLHPDPSTSATRNYSSWRDRSSKDAPLLYRSKTAYYDILKVSPSATQSQIKTAYYKQSFIYHPDKNPGSKEATQRFSEISEAYTVLGNIILRRKYDRGILSQSDVQGAGRPSSKEATSRSAGSPHHHQQQQYRARRFSQAGRNHMFDFDAFYQAHYGEQLQRERDLKARREHMEAMHKEKLRKWRKGKIIEVTMVALLTAAGLIFVNIFKS</sequence>
<feature type="compositionally biased region" description="Basic and acidic residues" evidence="1">
    <location>
        <begin position="65"/>
        <end position="80"/>
    </location>
</feature>
<dbReference type="Gene3D" id="1.10.287.110">
    <property type="entry name" value="DnaJ domain"/>
    <property type="match status" value="1"/>
</dbReference>
<gene>
    <name evidence="4" type="ORF">AKAME5_000608400</name>
</gene>
<dbReference type="InterPro" id="IPR053025">
    <property type="entry name" value="Mito_ATP_Synthase-Asso"/>
</dbReference>
<keyword evidence="2" id="KW-0472">Membrane</keyword>
<feature type="region of interest" description="Disordered" evidence="1">
    <location>
        <begin position="65"/>
        <end position="90"/>
    </location>
</feature>
<feature type="compositionally biased region" description="Basic residues" evidence="1">
    <location>
        <begin position="310"/>
        <end position="321"/>
    </location>
</feature>
<dbReference type="Pfam" id="PF00226">
    <property type="entry name" value="DnaJ"/>
    <property type="match status" value="1"/>
</dbReference>
<comment type="caution">
    <text evidence="4">The sequence shown here is derived from an EMBL/GenBank/DDBJ whole genome shotgun (WGS) entry which is preliminary data.</text>
</comment>
<organism evidence="4 5">
    <name type="scientific">Lates japonicus</name>
    <name type="common">Japanese lates</name>
    <dbReference type="NCBI Taxonomy" id="270547"/>
    <lineage>
        <taxon>Eukaryota</taxon>
        <taxon>Metazoa</taxon>
        <taxon>Chordata</taxon>
        <taxon>Craniata</taxon>
        <taxon>Vertebrata</taxon>
        <taxon>Euteleostomi</taxon>
        <taxon>Actinopterygii</taxon>
        <taxon>Neopterygii</taxon>
        <taxon>Teleostei</taxon>
        <taxon>Neoteleostei</taxon>
        <taxon>Acanthomorphata</taxon>
        <taxon>Carangaria</taxon>
        <taxon>Carangaria incertae sedis</taxon>
        <taxon>Centropomidae</taxon>
        <taxon>Lates</taxon>
    </lineage>
</organism>
<name>A0AAD3MFN9_LATJO</name>
<dbReference type="EMBL" id="BRZM01000017">
    <property type="protein sequence ID" value="GLD53320.1"/>
    <property type="molecule type" value="Genomic_DNA"/>
</dbReference>
<dbReference type="InterPro" id="IPR036869">
    <property type="entry name" value="J_dom_sf"/>
</dbReference>
<dbReference type="InterPro" id="IPR001623">
    <property type="entry name" value="DnaJ_domain"/>
</dbReference>
<evidence type="ECO:0000259" key="3">
    <source>
        <dbReference type="PROSITE" id="PS50076"/>
    </source>
</evidence>
<dbReference type="SUPFAM" id="SSF46565">
    <property type="entry name" value="Chaperone J-domain"/>
    <property type="match status" value="1"/>
</dbReference>
<evidence type="ECO:0000313" key="4">
    <source>
        <dbReference type="EMBL" id="GLD53320.1"/>
    </source>
</evidence>
<dbReference type="PANTHER" id="PTHR44873:SF1">
    <property type="entry name" value="DNAJ HOMOLOG SUBFAMILY C MEMBER 30, MITOCHONDRIAL"/>
    <property type="match status" value="1"/>
</dbReference>
<dbReference type="PANTHER" id="PTHR44873">
    <property type="entry name" value="DNAJ HOMOLOG SUBFAMILY C MEMBER 30, MITOCHONDRIAL"/>
    <property type="match status" value="1"/>
</dbReference>
<dbReference type="CDD" id="cd06257">
    <property type="entry name" value="DnaJ"/>
    <property type="match status" value="1"/>
</dbReference>
<dbReference type="PROSITE" id="PS50076">
    <property type="entry name" value="DNAJ_2"/>
    <property type="match status" value="1"/>
</dbReference>
<dbReference type="Proteomes" id="UP001279410">
    <property type="component" value="Unassembled WGS sequence"/>
</dbReference>
<evidence type="ECO:0000313" key="5">
    <source>
        <dbReference type="Proteomes" id="UP001279410"/>
    </source>
</evidence>
<proteinExistence type="predicted"/>
<feature type="domain" description="J" evidence="3">
    <location>
        <begin position="220"/>
        <end position="285"/>
    </location>
</feature>
<feature type="transmembrane region" description="Helical" evidence="2">
    <location>
        <begin position="375"/>
        <end position="395"/>
    </location>
</feature>
<keyword evidence="5" id="KW-1185">Reference proteome</keyword>
<evidence type="ECO:0000256" key="1">
    <source>
        <dbReference type="SAM" id="MobiDB-lite"/>
    </source>
</evidence>
<dbReference type="SMART" id="SM00271">
    <property type="entry name" value="DnaJ"/>
    <property type="match status" value="1"/>
</dbReference>
<keyword evidence="2" id="KW-0812">Transmembrane</keyword>
<feature type="region of interest" description="Disordered" evidence="1">
    <location>
        <begin position="288"/>
        <end position="321"/>
    </location>
</feature>
<dbReference type="AlphaFoldDB" id="A0AAD3MFN9"/>
<keyword evidence="2" id="KW-1133">Transmembrane helix</keyword>
<evidence type="ECO:0000256" key="2">
    <source>
        <dbReference type="SAM" id="Phobius"/>
    </source>
</evidence>
<dbReference type="PRINTS" id="PR00625">
    <property type="entry name" value="JDOMAIN"/>
</dbReference>